<organism evidence="9 10">
    <name type="scientific">Phenylobacterium hankyongense</name>
    <dbReference type="NCBI Taxonomy" id="1813876"/>
    <lineage>
        <taxon>Bacteria</taxon>
        <taxon>Pseudomonadati</taxon>
        <taxon>Pseudomonadota</taxon>
        <taxon>Alphaproteobacteria</taxon>
        <taxon>Caulobacterales</taxon>
        <taxon>Caulobacteraceae</taxon>
        <taxon>Phenylobacterium</taxon>
    </lineage>
</organism>
<dbReference type="AlphaFoldDB" id="A0A328B2P8"/>
<comment type="caution">
    <text evidence="9">The sequence shown here is derived from an EMBL/GenBank/DDBJ whole genome shotgun (WGS) entry which is preliminary data.</text>
</comment>
<dbReference type="InterPro" id="IPR036388">
    <property type="entry name" value="WH-like_DNA-bd_sf"/>
</dbReference>
<name>A0A328B2P8_9CAUL</name>
<evidence type="ECO:0000256" key="3">
    <source>
        <dbReference type="ARBA" id="ARBA00023082"/>
    </source>
</evidence>
<evidence type="ECO:0000313" key="10">
    <source>
        <dbReference type="Proteomes" id="UP000249842"/>
    </source>
</evidence>
<sequence>MSQAPERGDAELAQAAAGGDERAHAELVRRHKEGLYRLLRPYLGDPDEAFEAAHEAFIAAWGALARYDPSRSFGAWLRTIAINKARDRGRRLAVRRFVLGATSLEGGGAHEREDTTARADDALIERERIEALERAIARLPASLRAALLLTAIEGRSQQEAGEILGVSAKSIAPARMGSPDARLFLERRSLNHFRRREH</sequence>
<dbReference type="InterPro" id="IPR039425">
    <property type="entry name" value="RNA_pol_sigma-70-like"/>
</dbReference>
<dbReference type="OrthoDB" id="7041663at2"/>
<dbReference type="Pfam" id="PF04542">
    <property type="entry name" value="Sigma70_r2"/>
    <property type="match status" value="1"/>
</dbReference>
<proteinExistence type="inferred from homology"/>
<keyword evidence="4" id="KW-0238">DNA-binding</keyword>
<dbReference type="GO" id="GO:0006352">
    <property type="term" value="P:DNA-templated transcription initiation"/>
    <property type="evidence" value="ECO:0007669"/>
    <property type="project" value="InterPro"/>
</dbReference>
<protein>
    <submittedName>
        <fullName evidence="9">RNA polymerase subunit sigma-24</fullName>
    </submittedName>
</protein>
<dbReference type="Pfam" id="PF08281">
    <property type="entry name" value="Sigma70_r4_2"/>
    <property type="match status" value="1"/>
</dbReference>
<comment type="similarity">
    <text evidence="1">Belongs to the sigma-70 factor family. ECF subfamily.</text>
</comment>
<evidence type="ECO:0000259" key="7">
    <source>
        <dbReference type="Pfam" id="PF04542"/>
    </source>
</evidence>
<reference evidence="10" key="1">
    <citation type="submission" date="2018-05" db="EMBL/GenBank/DDBJ databases">
        <authorList>
            <person name="Li X."/>
        </authorList>
    </citation>
    <scope>NUCLEOTIDE SEQUENCE [LARGE SCALE GENOMIC DNA]</scope>
    <source>
        <strain evidence="10">HKS-05</strain>
    </source>
</reference>
<dbReference type="InterPro" id="IPR007627">
    <property type="entry name" value="RNA_pol_sigma70_r2"/>
</dbReference>
<feature type="domain" description="RNA polymerase sigma-70 region 2" evidence="7">
    <location>
        <begin position="27"/>
        <end position="92"/>
    </location>
</feature>
<accession>A0A328B2P8</accession>
<dbReference type="EMBL" id="QFYP01000001">
    <property type="protein sequence ID" value="RAK60196.1"/>
    <property type="molecule type" value="Genomic_DNA"/>
</dbReference>
<dbReference type="Gene3D" id="1.10.10.10">
    <property type="entry name" value="Winged helix-like DNA-binding domain superfamily/Winged helix DNA-binding domain"/>
    <property type="match status" value="1"/>
</dbReference>
<keyword evidence="10" id="KW-1185">Reference proteome</keyword>
<dbReference type="SUPFAM" id="SSF88659">
    <property type="entry name" value="Sigma3 and sigma4 domains of RNA polymerase sigma factors"/>
    <property type="match status" value="1"/>
</dbReference>
<evidence type="ECO:0000313" key="9">
    <source>
        <dbReference type="EMBL" id="RAK60196.1"/>
    </source>
</evidence>
<dbReference type="InterPro" id="IPR013324">
    <property type="entry name" value="RNA_pol_sigma_r3/r4-like"/>
</dbReference>
<dbReference type="GO" id="GO:0016987">
    <property type="term" value="F:sigma factor activity"/>
    <property type="evidence" value="ECO:0007669"/>
    <property type="project" value="UniProtKB-KW"/>
</dbReference>
<keyword evidence="3" id="KW-0731">Sigma factor</keyword>
<keyword evidence="5" id="KW-0804">Transcription</keyword>
<dbReference type="Gene3D" id="1.10.1740.10">
    <property type="match status" value="1"/>
</dbReference>
<feature type="compositionally biased region" description="Basic and acidic residues" evidence="6">
    <location>
        <begin position="1"/>
        <end position="10"/>
    </location>
</feature>
<evidence type="ECO:0000256" key="6">
    <source>
        <dbReference type="SAM" id="MobiDB-lite"/>
    </source>
</evidence>
<gene>
    <name evidence="9" type="ORF">DJ021_10480</name>
</gene>
<keyword evidence="2" id="KW-0805">Transcription regulation</keyword>
<dbReference type="RefSeq" id="WP_111457489.1">
    <property type="nucleotide sequence ID" value="NZ_QFYP01000001.1"/>
</dbReference>
<dbReference type="InterPro" id="IPR013249">
    <property type="entry name" value="RNA_pol_sigma70_r4_t2"/>
</dbReference>
<evidence type="ECO:0000256" key="2">
    <source>
        <dbReference type="ARBA" id="ARBA00023015"/>
    </source>
</evidence>
<evidence type="ECO:0000256" key="1">
    <source>
        <dbReference type="ARBA" id="ARBA00010641"/>
    </source>
</evidence>
<dbReference type="NCBIfam" id="TIGR02937">
    <property type="entry name" value="sigma70-ECF"/>
    <property type="match status" value="1"/>
</dbReference>
<feature type="domain" description="RNA polymerase sigma factor 70 region 4 type 2" evidence="8">
    <location>
        <begin position="130"/>
        <end position="171"/>
    </location>
</feature>
<dbReference type="Proteomes" id="UP000249842">
    <property type="component" value="Unassembled WGS sequence"/>
</dbReference>
<evidence type="ECO:0000256" key="5">
    <source>
        <dbReference type="ARBA" id="ARBA00023163"/>
    </source>
</evidence>
<evidence type="ECO:0000256" key="4">
    <source>
        <dbReference type="ARBA" id="ARBA00023125"/>
    </source>
</evidence>
<dbReference type="GO" id="GO:0003677">
    <property type="term" value="F:DNA binding"/>
    <property type="evidence" value="ECO:0007669"/>
    <property type="project" value="UniProtKB-KW"/>
</dbReference>
<evidence type="ECO:0000259" key="8">
    <source>
        <dbReference type="Pfam" id="PF08281"/>
    </source>
</evidence>
<dbReference type="InterPro" id="IPR014284">
    <property type="entry name" value="RNA_pol_sigma-70_dom"/>
</dbReference>
<dbReference type="SUPFAM" id="SSF88946">
    <property type="entry name" value="Sigma2 domain of RNA polymerase sigma factors"/>
    <property type="match status" value="1"/>
</dbReference>
<dbReference type="PANTHER" id="PTHR43133">
    <property type="entry name" value="RNA POLYMERASE ECF-TYPE SIGMA FACTO"/>
    <property type="match status" value="1"/>
</dbReference>
<dbReference type="PANTHER" id="PTHR43133:SF8">
    <property type="entry name" value="RNA POLYMERASE SIGMA FACTOR HI_1459-RELATED"/>
    <property type="match status" value="1"/>
</dbReference>
<feature type="region of interest" description="Disordered" evidence="6">
    <location>
        <begin position="1"/>
        <end position="23"/>
    </location>
</feature>
<dbReference type="InterPro" id="IPR013325">
    <property type="entry name" value="RNA_pol_sigma_r2"/>
</dbReference>